<dbReference type="EMBL" id="FMCT01000031">
    <property type="protein sequence ID" value="SCF50392.1"/>
    <property type="molecule type" value="Genomic_DNA"/>
</dbReference>
<gene>
    <name evidence="2" type="ORF">GA0070563_13117</name>
</gene>
<proteinExistence type="predicted"/>
<evidence type="ECO:0000313" key="3">
    <source>
        <dbReference type="Proteomes" id="UP000183585"/>
    </source>
</evidence>
<dbReference type="Proteomes" id="UP000183585">
    <property type="component" value="Unassembled WGS sequence"/>
</dbReference>
<dbReference type="AlphaFoldDB" id="A0A1C5AYV5"/>
<dbReference type="Pfam" id="PF12684">
    <property type="entry name" value="DUF3799"/>
    <property type="match status" value="1"/>
</dbReference>
<accession>A0A1C5AYV5</accession>
<feature type="domain" description="Putative exodeoxyribonuclease 8 PDDEXK-like" evidence="1">
    <location>
        <begin position="59"/>
        <end position="273"/>
    </location>
</feature>
<organism evidence="2 3">
    <name type="scientific">Micromonospora carbonacea</name>
    <dbReference type="NCBI Taxonomy" id="47853"/>
    <lineage>
        <taxon>Bacteria</taxon>
        <taxon>Bacillati</taxon>
        <taxon>Actinomycetota</taxon>
        <taxon>Actinomycetes</taxon>
        <taxon>Micromonosporales</taxon>
        <taxon>Micromonosporaceae</taxon>
        <taxon>Micromonospora</taxon>
    </lineage>
</organism>
<name>A0A1C5AYV5_9ACTN</name>
<dbReference type="InterPro" id="IPR011604">
    <property type="entry name" value="PDDEXK-like_dom_sf"/>
</dbReference>
<dbReference type="InterPro" id="IPR024432">
    <property type="entry name" value="Put_RecE_PDDEXK-like_dom"/>
</dbReference>
<protein>
    <recommendedName>
        <fullName evidence="1">Putative exodeoxyribonuclease 8 PDDEXK-like domain-containing protein</fullName>
    </recommendedName>
</protein>
<sequence length="290" mass="32099">MTTTMPTVVTEPGLYPDMDDATYHGDPVPAGSLSSTGARKLLPPSCPAKFRWWLDNGDRPKDAFDLGHAAHLKVLSRGLDLAVVDAPDWRTKAAKEAKAAAYAAGQVPLLAVDHDRVEAMAAAVRRHHIAGPLLDPESGQPEMSAFWIDQDTGVWCRARYDFLRHPVPGRRRIVADYKTTPDASLEHIQRAIHRFGYHQQGAHYLDGAIALGAADDPAFVLVFQETEPPHVITVVQLDPVALRIGRDLNRQALATYAECQRTGVWPAYSDDIEPVALPTWVERQHTKEIW</sequence>
<dbReference type="RefSeq" id="WP_256095954.1">
    <property type="nucleotide sequence ID" value="NZ_FMCT01000031.1"/>
</dbReference>
<dbReference type="Gene3D" id="3.90.320.10">
    <property type="match status" value="1"/>
</dbReference>
<evidence type="ECO:0000259" key="1">
    <source>
        <dbReference type="Pfam" id="PF12684"/>
    </source>
</evidence>
<keyword evidence="3" id="KW-1185">Reference proteome</keyword>
<reference evidence="3" key="1">
    <citation type="submission" date="2016-06" db="EMBL/GenBank/DDBJ databases">
        <authorList>
            <person name="Varghese N."/>
            <person name="Submissions Spin"/>
        </authorList>
    </citation>
    <scope>NUCLEOTIDE SEQUENCE [LARGE SCALE GENOMIC DNA]</scope>
    <source>
        <strain evidence="3">DSM 43168</strain>
    </source>
</reference>
<evidence type="ECO:0000313" key="2">
    <source>
        <dbReference type="EMBL" id="SCF50392.1"/>
    </source>
</evidence>